<evidence type="ECO:0000313" key="1">
    <source>
        <dbReference type="EMBL" id="MBX70464.1"/>
    </source>
</evidence>
<dbReference type="AlphaFoldDB" id="A0A2P2QUC4"/>
<accession>A0A2P2QUC4</accession>
<reference evidence="1" key="1">
    <citation type="submission" date="2018-02" db="EMBL/GenBank/DDBJ databases">
        <title>Rhizophora mucronata_Transcriptome.</title>
        <authorList>
            <person name="Meera S.P."/>
            <person name="Sreeshan A."/>
            <person name="Augustine A."/>
        </authorList>
    </citation>
    <scope>NUCLEOTIDE SEQUENCE</scope>
    <source>
        <tissue evidence="1">Leaf</tissue>
    </source>
</reference>
<protein>
    <submittedName>
        <fullName evidence="1">Uncharacterized protein</fullName>
    </submittedName>
</protein>
<organism evidence="1">
    <name type="scientific">Rhizophora mucronata</name>
    <name type="common">Asiatic mangrove</name>
    <dbReference type="NCBI Taxonomy" id="61149"/>
    <lineage>
        <taxon>Eukaryota</taxon>
        <taxon>Viridiplantae</taxon>
        <taxon>Streptophyta</taxon>
        <taxon>Embryophyta</taxon>
        <taxon>Tracheophyta</taxon>
        <taxon>Spermatophyta</taxon>
        <taxon>Magnoliopsida</taxon>
        <taxon>eudicotyledons</taxon>
        <taxon>Gunneridae</taxon>
        <taxon>Pentapetalae</taxon>
        <taxon>rosids</taxon>
        <taxon>fabids</taxon>
        <taxon>Malpighiales</taxon>
        <taxon>Rhizophoraceae</taxon>
        <taxon>Rhizophora</taxon>
    </lineage>
</organism>
<name>A0A2P2QUC4_RHIMU</name>
<proteinExistence type="predicted"/>
<sequence>MRIQVLQARAKALDDPERAVCVEAVRSRQAWAFIASRVFISKLVF</sequence>
<dbReference type="EMBL" id="GGEC01089980">
    <property type="protein sequence ID" value="MBX70464.1"/>
    <property type="molecule type" value="Transcribed_RNA"/>
</dbReference>